<dbReference type="AlphaFoldDB" id="A0A1B9ATN2"/>
<sequence length="63" mass="7499">MGAIERNGYRFVPEYSVIKQNGAIHVYREGEFIEEIKFEFSGEFAEHDQVEELVNHYCKQHHI</sequence>
<evidence type="ECO:0008006" key="3">
    <source>
        <dbReference type="Google" id="ProtNLM"/>
    </source>
</evidence>
<dbReference type="Proteomes" id="UP000092578">
    <property type="component" value="Unassembled WGS sequence"/>
</dbReference>
<dbReference type="InterPro" id="IPR035314">
    <property type="entry name" value="DUF5370"/>
</dbReference>
<evidence type="ECO:0000313" key="1">
    <source>
        <dbReference type="EMBL" id="OCA87256.1"/>
    </source>
</evidence>
<proteinExistence type="predicted"/>
<comment type="caution">
    <text evidence="1">The sequence shown here is derived from an EMBL/GenBank/DDBJ whole genome shotgun (WGS) entry which is preliminary data.</text>
</comment>
<dbReference type="RefSeq" id="WP_065410705.1">
    <property type="nucleotide sequence ID" value="NZ_MAYT01000023.1"/>
</dbReference>
<dbReference type="EMBL" id="MAYT01000023">
    <property type="protein sequence ID" value="OCA87256.1"/>
    <property type="molecule type" value="Genomic_DNA"/>
</dbReference>
<protein>
    <recommendedName>
        <fullName evidence="3">YbxH family protein</fullName>
    </recommendedName>
</protein>
<organism evidence="1 2">
    <name type="scientific">Pseudobacillus wudalianchiensis</name>
    <dbReference type="NCBI Taxonomy" id="1743143"/>
    <lineage>
        <taxon>Bacteria</taxon>
        <taxon>Bacillati</taxon>
        <taxon>Bacillota</taxon>
        <taxon>Bacilli</taxon>
        <taxon>Bacillales</taxon>
        <taxon>Bacillaceae</taxon>
        <taxon>Pseudobacillus</taxon>
    </lineage>
</organism>
<keyword evidence="2" id="KW-1185">Reference proteome</keyword>
<gene>
    <name evidence="1" type="ORF">A8F95_08365</name>
</gene>
<reference evidence="2" key="1">
    <citation type="submission" date="2016-05" db="EMBL/GenBank/DDBJ databases">
        <authorList>
            <person name="Liu B."/>
            <person name="Wang J."/>
            <person name="Zhu Y."/>
            <person name="Liu G."/>
            <person name="Chen Q."/>
            <person name="Chen Z."/>
            <person name="Lan J."/>
            <person name="Che J."/>
            <person name="Ge C."/>
            <person name="Shi H."/>
            <person name="Pan Z."/>
            <person name="Liu X."/>
        </authorList>
    </citation>
    <scope>NUCLEOTIDE SEQUENCE [LARGE SCALE GENOMIC DNA]</scope>
    <source>
        <strain evidence="2">FJAT-27215</strain>
    </source>
</reference>
<dbReference type="Pfam" id="PF17340">
    <property type="entry name" value="DUF5370"/>
    <property type="match status" value="1"/>
</dbReference>
<accession>A0A1B9ATN2</accession>
<name>A0A1B9ATN2_9BACI</name>
<evidence type="ECO:0000313" key="2">
    <source>
        <dbReference type="Proteomes" id="UP000092578"/>
    </source>
</evidence>